<feature type="compositionally biased region" description="Basic and acidic residues" evidence="1">
    <location>
        <begin position="121"/>
        <end position="131"/>
    </location>
</feature>
<comment type="caution">
    <text evidence="2">The sequence shown here is derived from an EMBL/GenBank/DDBJ whole genome shotgun (WGS) entry which is preliminary data.</text>
</comment>
<feature type="compositionally biased region" description="Low complexity" evidence="1">
    <location>
        <begin position="108"/>
        <end position="120"/>
    </location>
</feature>
<name>A0A494Y5S6_9BURK</name>
<evidence type="ECO:0000256" key="1">
    <source>
        <dbReference type="SAM" id="MobiDB-lite"/>
    </source>
</evidence>
<keyword evidence="3" id="KW-1185">Reference proteome</keyword>
<evidence type="ECO:0000313" key="3">
    <source>
        <dbReference type="Proteomes" id="UP000270342"/>
    </source>
</evidence>
<sequence length="204" mass="20802">MAVVVHRGLLVSLCASVALWGAIDWETGGSPMAATLLLISAGIGLDRIERVCRGRLGQLPADAFADRRADTGATTFASPSARPSTRSLANHFALTPGIEADDARVRTAPGASAAEPASGKVEGKGGGKGEDGATLTLSTIPAQAVTLSDGLEPLSVVHLVDGLQHGDASALGSEAHADDVHWGTSVYDVDAKADASRTVRLSRT</sequence>
<proteinExistence type="predicted"/>
<reference evidence="2 3" key="1">
    <citation type="submission" date="2018-10" db="EMBL/GenBank/DDBJ databases">
        <title>Robbsia sp. DHC34, isolated from soil.</title>
        <authorList>
            <person name="Gao Z.-H."/>
            <person name="Qiu L.-H."/>
        </authorList>
    </citation>
    <scope>NUCLEOTIDE SEQUENCE [LARGE SCALE GENOMIC DNA]</scope>
    <source>
        <strain evidence="2 3">DHC34</strain>
    </source>
</reference>
<evidence type="ECO:0000313" key="2">
    <source>
        <dbReference type="EMBL" id="RKP57633.1"/>
    </source>
</evidence>
<dbReference type="EMBL" id="RBZU01000002">
    <property type="protein sequence ID" value="RKP57633.1"/>
    <property type="molecule type" value="Genomic_DNA"/>
</dbReference>
<protein>
    <submittedName>
        <fullName evidence="2">Uncharacterized protein</fullName>
    </submittedName>
</protein>
<accession>A0A494Y5S6</accession>
<feature type="region of interest" description="Disordered" evidence="1">
    <location>
        <begin position="105"/>
        <end position="133"/>
    </location>
</feature>
<gene>
    <name evidence="2" type="ORF">D7S86_06720</name>
</gene>
<organism evidence="2 3">
    <name type="scientific">Pararobbsia silviterrae</name>
    <dbReference type="NCBI Taxonomy" id="1792498"/>
    <lineage>
        <taxon>Bacteria</taxon>
        <taxon>Pseudomonadati</taxon>
        <taxon>Pseudomonadota</taxon>
        <taxon>Betaproteobacteria</taxon>
        <taxon>Burkholderiales</taxon>
        <taxon>Burkholderiaceae</taxon>
        <taxon>Pararobbsia</taxon>
    </lineage>
</organism>
<dbReference type="RefSeq" id="WP_121084798.1">
    <property type="nucleotide sequence ID" value="NZ_RBZU01000002.1"/>
</dbReference>
<dbReference type="Proteomes" id="UP000270342">
    <property type="component" value="Unassembled WGS sequence"/>
</dbReference>
<dbReference type="AlphaFoldDB" id="A0A494Y5S6"/>